<dbReference type="Pfam" id="PF00581">
    <property type="entry name" value="Rhodanese"/>
    <property type="match status" value="1"/>
</dbReference>
<proteinExistence type="predicted"/>
<evidence type="ECO:0000313" key="3">
    <source>
        <dbReference type="Proteomes" id="UP000000442"/>
    </source>
</evidence>
<dbReference type="AlphaFoldDB" id="C0QH79"/>
<feature type="domain" description="Rhodanese" evidence="1">
    <location>
        <begin position="56"/>
        <end position="140"/>
    </location>
</feature>
<dbReference type="GO" id="GO:0016491">
    <property type="term" value="F:oxidoreductase activity"/>
    <property type="evidence" value="ECO:0007669"/>
    <property type="project" value="InterPro"/>
</dbReference>
<dbReference type="PANTHER" id="PTHR43031">
    <property type="entry name" value="FAD-DEPENDENT OXIDOREDUCTASE"/>
    <property type="match status" value="1"/>
</dbReference>
<dbReference type="SUPFAM" id="SSF52821">
    <property type="entry name" value="Rhodanese/Cell cycle control phosphatase"/>
    <property type="match status" value="1"/>
</dbReference>
<dbReference type="PROSITE" id="PS00380">
    <property type="entry name" value="RHODANESE_1"/>
    <property type="match status" value="1"/>
</dbReference>
<evidence type="ECO:0000259" key="1">
    <source>
        <dbReference type="PROSITE" id="PS50206"/>
    </source>
</evidence>
<dbReference type="InterPro" id="IPR003251">
    <property type="entry name" value="Rr_diiron-bd_dom"/>
</dbReference>
<dbReference type="InterPro" id="IPR012347">
    <property type="entry name" value="Ferritin-like"/>
</dbReference>
<dbReference type="KEGG" id="dat:HRM2_46820"/>
<dbReference type="InterPro" id="IPR009078">
    <property type="entry name" value="Ferritin-like_SF"/>
</dbReference>
<evidence type="ECO:0000313" key="2">
    <source>
        <dbReference type="EMBL" id="ACN17738.1"/>
    </source>
</evidence>
<dbReference type="EMBL" id="CP001087">
    <property type="protein sequence ID" value="ACN17738.1"/>
    <property type="molecule type" value="Genomic_DNA"/>
</dbReference>
<keyword evidence="3" id="KW-1185">Reference proteome</keyword>
<gene>
    <name evidence="2" type="ordered locus">HRM2_46820</name>
</gene>
<dbReference type="SMART" id="SM00450">
    <property type="entry name" value="RHOD"/>
    <property type="match status" value="1"/>
</dbReference>
<dbReference type="Gene3D" id="3.40.250.10">
    <property type="entry name" value="Rhodanese-like domain"/>
    <property type="match status" value="1"/>
</dbReference>
<dbReference type="PROSITE" id="PS50206">
    <property type="entry name" value="RHODANESE_3"/>
    <property type="match status" value="1"/>
</dbReference>
<protein>
    <submittedName>
        <fullName evidence="2">Rhodanese-like domain protein</fullName>
    </submittedName>
</protein>
<dbReference type="PANTHER" id="PTHR43031:SF1">
    <property type="entry name" value="PYRIDINE NUCLEOTIDE-DISULPHIDE OXIDOREDUCTASE"/>
    <property type="match status" value="1"/>
</dbReference>
<dbReference type="Pfam" id="PF02915">
    <property type="entry name" value="Rubrerythrin"/>
    <property type="match status" value="1"/>
</dbReference>
<dbReference type="InterPro" id="IPR001307">
    <property type="entry name" value="Thiosulphate_STrfase_CS"/>
</dbReference>
<dbReference type="GO" id="GO:0004792">
    <property type="term" value="F:thiosulfate-cyanide sulfurtransferase activity"/>
    <property type="evidence" value="ECO:0007669"/>
    <property type="project" value="InterPro"/>
</dbReference>
<dbReference type="STRING" id="177437.HRM2_46820"/>
<name>C0QH79_DESAH</name>
<reference evidence="2 3" key="1">
    <citation type="journal article" date="2009" name="Environ. Microbiol.">
        <title>Genome sequence of Desulfobacterium autotrophicum HRM2, a marine sulfate reducer oxidizing organic carbon completely to carbon dioxide.</title>
        <authorList>
            <person name="Strittmatter A.W."/>
            <person name="Liesegang H."/>
            <person name="Rabus R."/>
            <person name="Decker I."/>
            <person name="Amann J."/>
            <person name="Andres S."/>
            <person name="Henne A."/>
            <person name="Fricke W.F."/>
            <person name="Martinez-Arias R."/>
            <person name="Bartels D."/>
            <person name="Goesmann A."/>
            <person name="Krause L."/>
            <person name="Puehler A."/>
            <person name="Klenk H.P."/>
            <person name="Richter M."/>
            <person name="Schuler M."/>
            <person name="Gloeckner F.O."/>
            <person name="Meyerdierks A."/>
            <person name="Gottschalk G."/>
            <person name="Amann R."/>
        </authorList>
    </citation>
    <scope>NUCLEOTIDE SEQUENCE [LARGE SCALE GENOMIC DNA]</scope>
    <source>
        <strain evidence="3">ATCC 43914 / DSM 3382 / HRM2</strain>
    </source>
</reference>
<dbReference type="InterPro" id="IPR001763">
    <property type="entry name" value="Rhodanese-like_dom"/>
</dbReference>
<dbReference type="Gene3D" id="1.20.1260.10">
    <property type="match status" value="1"/>
</dbReference>
<dbReference type="SUPFAM" id="SSF47240">
    <property type="entry name" value="Ferritin-like"/>
    <property type="match status" value="1"/>
</dbReference>
<dbReference type="InterPro" id="IPR036873">
    <property type="entry name" value="Rhodanese-like_dom_sf"/>
</dbReference>
<dbReference type="HOGENOM" id="CLU_084155_0_0_7"/>
<dbReference type="CDD" id="cd00158">
    <property type="entry name" value="RHOD"/>
    <property type="match status" value="1"/>
</dbReference>
<dbReference type="CDD" id="cd01045">
    <property type="entry name" value="Ferritin_like_AB"/>
    <property type="match status" value="1"/>
</dbReference>
<dbReference type="InterPro" id="IPR050229">
    <property type="entry name" value="GlpE_sulfurtransferase"/>
</dbReference>
<dbReference type="Proteomes" id="UP000000442">
    <property type="component" value="Chromosome"/>
</dbReference>
<dbReference type="GO" id="GO:0046872">
    <property type="term" value="F:metal ion binding"/>
    <property type="evidence" value="ECO:0007669"/>
    <property type="project" value="InterPro"/>
</dbReference>
<accession>C0QH79</accession>
<dbReference type="eggNOG" id="COG0607">
    <property type="taxonomic scope" value="Bacteria"/>
</dbReference>
<sequence>MASGHNEYGNSANVNALVSVSYKKTLGENTMKWKQFFTSVDSLDAVQAETYITQHPGDEITILDVRQPSEYKESHIPGAQLIPLGQLTDRLSELDPEKPTLVYCAIGGRSRVAAQMLSGKEFKKVINVSGGIKAWHSKTAIGAPDLGMELFTGKESPRDVLTTAYSLEQGLREFYLTMEKKAVLKEVKDLFGKLAEIELHHQTSILDAYNRLGDASMDQEGFERLVETDALEGGLSTQEYLDLFKPDLNSPVEVISLAMSIEAQALDLYQRASLSFKDPESKAIVQKIANEEKTHIASLGKLLDRL</sequence>
<organism evidence="2 3">
    <name type="scientific">Desulforapulum autotrophicum (strain ATCC 43914 / DSM 3382 / VKM B-1955 / HRM2)</name>
    <name type="common">Desulfobacterium autotrophicum</name>
    <dbReference type="NCBI Taxonomy" id="177437"/>
    <lineage>
        <taxon>Bacteria</taxon>
        <taxon>Pseudomonadati</taxon>
        <taxon>Thermodesulfobacteriota</taxon>
        <taxon>Desulfobacteria</taxon>
        <taxon>Desulfobacterales</taxon>
        <taxon>Desulfobacteraceae</taxon>
        <taxon>Desulforapulum</taxon>
    </lineage>
</organism>
<dbReference type="eggNOG" id="COG1633">
    <property type="taxonomic scope" value="Bacteria"/>
</dbReference>